<dbReference type="Proteomes" id="UP001642409">
    <property type="component" value="Unassembled WGS sequence"/>
</dbReference>
<evidence type="ECO:0000313" key="6">
    <source>
        <dbReference type="EMBL" id="CAL5988074.1"/>
    </source>
</evidence>
<dbReference type="Gene3D" id="1.10.225.10">
    <property type="entry name" value="Saposin-like"/>
    <property type="match status" value="4"/>
</dbReference>
<keyword evidence="1" id="KW-1015">Disulfide bond</keyword>
<dbReference type="PANTHER" id="PTHR11480">
    <property type="entry name" value="SAPOSIN-RELATED"/>
    <property type="match status" value="1"/>
</dbReference>
<protein>
    <submittedName>
        <fullName evidence="4">Putative</fullName>
    </submittedName>
    <submittedName>
        <fullName evidence="6">Saposin</fullName>
    </submittedName>
</protein>
<evidence type="ECO:0000313" key="7">
    <source>
        <dbReference type="EMBL" id="CAL6097037.1"/>
    </source>
</evidence>
<dbReference type="InterPro" id="IPR008139">
    <property type="entry name" value="SaposinB_dom"/>
</dbReference>
<dbReference type="SUPFAM" id="SSF47862">
    <property type="entry name" value="Saposin"/>
    <property type="match status" value="3"/>
</dbReference>
<dbReference type="InterPro" id="IPR011001">
    <property type="entry name" value="Saposin-like"/>
</dbReference>
<keyword evidence="2" id="KW-0325">Glycoprotein</keyword>
<keyword evidence="8" id="KW-1185">Reference proteome</keyword>
<dbReference type="EMBL" id="CATOUU010001177">
    <property type="protein sequence ID" value="CAI9977111.1"/>
    <property type="molecule type" value="Genomic_DNA"/>
</dbReference>
<feature type="domain" description="Saposin B-type" evidence="3">
    <location>
        <begin position="182"/>
        <end position="266"/>
    </location>
</feature>
<evidence type="ECO:0000259" key="3">
    <source>
        <dbReference type="PROSITE" id="PS50015"/>
    </source>
</evidence>
<feature type="domain" description="Saposin B-type" evidence="3">
    <location>
        <begin position="269"/>
        <end position="349"/>
    </location>
</feature>
<name>A0AA86N9J8_9EUKA</name>
<dbReference type="EMBL" id="CAXDID020000491">
    <property type="protein sequence ID" value="CAL6097037.1"/>
    <property type="molecule type" value="Genomic_DNA"/>
</dbReference>
<gene>
    <name evidence="6" type="ORF">HINF_LOCUS10193</name>
    <name evidence="4" type="ORF">HINF_LOCUS2826</name>
    <name evidence="5" type="ORF">HINF_LOCUS64756</name>
    <name evidence="7" type="ORF">HINF_LOCUS68716</name>
</gene>
<dbReference type="PROSITE" id="PS50015">
    <property type="entry name" value="SAP_B"/>
    <property type="match status" value="4"/>
</dbReference>
<comment type="caution">
    <text evidence="4">The sequence shown here is derived from an EMBL/GenBank/DDBJ whole genome shotgun (WGS) entry which is preliminary data.</text>
</comment>
<evidence type="ECO:0000256" key="1">
    <source>
        <dbReference type="ARBA" id="ARBA00023157"/>
    </source>
</evidence>
<dbReference type="InterPro" id="IPR051428">
    <property type="entry name" value="Sphingo_Act-Surfact_Prot"/>
</dbReference>
<evidence type="ECO:0000313" key="4">
    <source>
        <dbReference type="EMBL" id="CAI9915181.1"/>
    </source>
</evidence>
<accession>A0AA86N9J8</accession>
<dbReference type="EMBL" id="CAXDID020000022">
    <property type="protein sequence ID" value="CAL5988074.1"/>
    <property type="molecule type" value="Genomic_DNA"/>
</dbReference>
<sequence length="349" mass="39771">MLLVITQLFAKDSLQCRACKDGMQIVYDLLDSGAGKDLIEAGLKEICLMFPEGEWKTECQAFVTQEYETIIAMLEGQFPIETLCTLMTACEYPIPPINGVCDVCLIGFTFLEDLFSLDLGLDLMEYVIDYVCYIFPEGQWRDECDKFMDQEYEHLIKFLDNEFPPEFACAALEACDSPFTPVDGVCLTCETAFTFMYDMLEFDSETGTNVIEIALDYICYLFPEGESRTTCDTFVNKEYDELIHYIDSEFSPKAICNLINACDGPDPEYKTECEFCRILYQMALDLLDFDASIDIIEELLEHICDIFNTPATQKVCKVFIDKNYEKIIDSLLQKYPTEVACEAFGACIA</sequence>
<evidence type="ECO:0000313" key="5">
    <source>
        <dbReference type="EMBL" id="CAI9977111.1"/>
    </source>
</evidence>
<reference evidence="6 8" key="2">
    <citation type="submission" date="2024-07" db="EMBL/GenBank/DDBJ databases">
        <authorList>
            <person name="Akdeniz Z."/>
        </authorList>
    </citation>
    <scope>NUCLEOTIDE SEQUENCE [LARGE SCALE GENOMIC DNA]</scope>
</reference>
<evidence type="ECO:0000256" key="2">
    <source>
        <dbReference type="ARBA" id="ARBA00023180"/>
    </source>
</evidence>
<dbReference type="SMART" id="SM00741">
    <property type="entry name" value="SapB"/>
    <property type="match status" value="4"/>
</dbReference>
<feature type="domain" description="Saposin B-type" evidence="3">
    <location>
        <begin position="97"/>
        <end position="179"/>
    </location>
</feature>
<dbReference type="EMBL" id="CATOUU010000066">
    <property type="protein sequence ID" value="CAI9915181.1"/>
    <property type="molecule type" value="Genomic_DNA"/>
</dbReference>
<dbReference type="AlphaFoldDB" id="A0AA86N9J8"/>
<organism evidence="4">
    <name type="scientific">Hexamita inflata</name>
    <dbReference type="NCBI Taxonomy" id="28002"/>
    <lineage>
        <taxon>Eukaryota</taxon>
        <taxon>Metamonada</taxon>
        <taxon>Diplomonadida</taxon>
        <taxon>Hexamitidae</taxon>
        <taxon>Hexamitinae</taxon>
        <taxon>Hexamita</taxon>
    </lineage>
</organism>
<proteinExistence type="predicted"/>
<dbReference type="Pfam" id="PF03489">
    <property type="entry name" value="SapB_2"/>
    <property type="match status" value="3"/>
</dbReference>
<evidence type="ECO:0000313" key="8">
    <source>
        <dbReference type="Proteomes" id="UP001642409"/>
    </source>
</evidence>
<reference evidence="4" key="1">
    <citation type="submission" date="2023-06" db="EMBL/GenBank/DDBJ databases">
        <authorList>
            <person name="Kurt Z."/>
        </authorList>
    </citation>
    <scope>NUCLEOTIDE SEQUENCE</scope>
</reference>
<feature type="domain" description="Saposin B-type" evidence="3">
    <location>
        <begin position="12"/>
        <end position="94"/>
    </location>
</feature>
<dbReference type="InterPro" id="IPR008138">
    <property type="entry name" value="SapB_2"/>
</dbReference>